<organism evidence="2 3">
    <name type="scientific">Pleurodeles waltl</name>
    <name type="common">Iberian ribbed newt</name>
    <dbReference type="NCBI Taxonomy" id="8319"/>
    <lineage>
        <taxon>Eukaryota</taxon>
        <taxon>Metazoa</taxon>
        <taxon>Chordata</taxon>
        <taxon>Craniata</taxon>
        <taxon>Vertebrata</taxon>
        <taxon>Euteleostomi</taxon>
        <taxon>Amphibia</taxon>
        <taxon>Batrachia</taxon>
        <taxon>Caudata</taxon>
        <taxon>Salamandroidea</taxon>
        <taxon>Salamandridae</taxon>
        <taxon>Pleurodelinae</taxon>
        <taxon>Pleurodeles</taxon>
    </lineage>
</organism>
<evidence type="ECO:0000256" key="1">
    <source>
        <dbReference type="SAM" id="MobiDB-lite"/>
    </source>
</evidence>
<evidence type="ECO:0000313" key="2">
    <source>
        <dbReference type="EMBL" id="KAJ1152899.1"/>
    </source>
</evidence>
<dbReference type="EMBL" id="JANPWB010000009">
    <property type="protein sequence ID" value="KAJ1152899.1"/>
    <property type="molecule type" value="Genomic_DNA"/>
</dbReference>
<sequence>MPGSKARSRGGGKKGLKSRPKIKELVEEYPPLGSSFGNQEEGGGWEKVLQSFGQEETSRDNRADRAARDNYERSSGTPLGASIRDFVG</sequence>
<protein>
    <submittedName>
        <fullName evidence="2">Uncharacterized protein</fullName>
    </submittedName>
</protein>
<keyword evidence="3" id="KW-1185">Reference proteome</keyword>
<dbReference type="AlphaFoldDB" id="A0AAV7RNY9"/>
<comment type="caution">
    <text evidence="2">The sequence shown here is derived from an EMBL/GenBank/DDBJ whole genome shotgun (WGS) entry which is preliminary data.</text>
</comment>
<feature type="compositionally biased region" description="Basic residues" evidence="1">
    <location>
        <begin position="1"/>
        <end position="20"/>
    </location>
</feature>
<feature type="compositionally biased region" description="Basic and acidic residues" evidence="1">
    <location>
        <begin position="56"/>
        <end position="72"/>
    </location>
</feature>
<evidence type="ECO:0000313" key="3">
    <source>
        <dbReference type="Proteomes" id="UP001066276"/>
    </source>
</evidence>
<name>A0AAV7RNY9_PLEWA</name>
<feature type="region of interest" description="Disordered" evidence="1">
    <location>
        <begin position="51"/>
        <end position="88"/>
    </location>
</feature>
<gene>
    <name evidence="2" type="ORF">NDU88_005673</name>
</gene>
<feature type="region of interest" description="Disordered" evidence="1">
    <location>
        <begin position="1"/>
        <end position="23"/>
    </location>
</feature>
<proteinExistence type="predicted"/>
<accession>A0AAV7RNY9</accession>
<reference evidence="2" key="1">
    <citation type="journal article" date="2022" name="bioRxiv">
        <title>Sequencing and chromosome-scale assembly of the giantPleurodeles waltlgenome.</title>
        <authorList>
            <person name="Brown T."/>
            <person name="Elewa A."/>
            <person name="Iarovenko S."/>
            <person name="Subramanian E."/>
            <person name="Araus A.J."/>
            <person name="Petzold A."/>
            <person name="Susuki M."/>
            <person name="Suzuki K.-i.T."/>
            <person name="Hayashi T."/>
            <person name="Toyoda A."/>
            <person name="Oliveira C."/>
            <person name="Osipova E."/>
            <person name="Leigh N.D."/>
            <person name="Simon A."/>
            <person name="Yun M.H."/>
        </authorList>
    </citation>
    <scope>NUCLEOTIDE SEQUENCE</scope>
    <source>
        <strain evidence="2">20211129_DDA</strain>
        <tissue evidence="2">Liver</tissue>
    </source>
</reference>
<dbReference type="Proteomes" id="UP001066276">
    <property type="component" value="Chromosome 5"/>
</dbReference>